<dbReference type="InterPro" id="IPR008942">
    <property type="entry name" value="ENTH_VHS"/>
</dbReference>
<dbReference type="GO" id="GO:0005768">
    <property type="term" value="C:endosome"/>
    <property type="evidence" value="ECO:0007669"/>
    <property type="project" value="TreeGrafter"/>
</dbReference>
<dbReference type="GO" id="GO:0030276">
    <property type="term" value="F:clathrin binding"/>
    <property type="evidence" value="ECO:0007669"/>
    <property type="project" value="TreeGrafter"/>
</dbReference>
<dbReference type="PANTHER" id="PTHR12276">
    <property type="entry name" value="EPSIN/ENT-RELATED"/>
    <property type="match status" value="1"/>
</dbReference>
<organism evidence="3 4">
    <name type="scientific">Mesocestoides corti</name>
    <name type="common">Flatworm</name>
    <dbReference type="NCBI Taxonomy" id="53468"/>
    <lineage>
        <taxon>Eukaryota</taxon>
        <taxon>Metazoa</taxon>
        <taxon>Spiralia</taxon>
        <taxon>Lophotrochozoa</taxon>
        <taxon>Platyhelminthes</taxon>
        <taxon>Cestoda</taxon>
        <taxon>Eucestoda</taxon>
        <taxon>Cyclophyllidea</taxon>
        <taxon>Mesocestoididae</taxon>
        <taxon>Mesocestoides</taxon>
    </lineage>
</organism>
<evidence type="ECO:0000259" key="2">
    <source>
        <dbReference type="PROSITE" id="PS50942"/>
    </source>
</evidence>
<feature type="compositionally biased region" description="Polar residues" evidence="1">
    <location>
        <begin position="459"/>
        <end position="484"/>
    </location>
</feature>
<dbReference type="Proteomes" id="UP000267029">
    <property type="component" value="Unassembled WGS sequence"/>
</dbReference>
<feature type="region of interest" description="Disordered" evidence="1">
    <location>
        <begin position="459"/>
        <end position="501"/>
    </location>
</feature>
<evidence type="ECO:0000313" key="3">
    <source>
        <dbReference type="EMBL" id="VDD83282.1"/>
    </source>
</evidence>
<dbReference type="AlphaFoldDB" id="A0A158QW57"/>
<reference evidence="3 4" key="1">
    <citation type="submission" date="2018-10" db="EMBL/GenBank/DDBJ databases">
        <authorList>
            <consortium name="Pathogen Informatics"/>
        </authorList>
    </citation>
    <scope>NUCLEOTIDE SEQUENCE [LARGE SCALE GENOMIC DNA]</scope>
</reference>
<evidence type="ECO:0000256" key="1">
    <source>
        <dbReference type="SAM" id="MobiDB-lite"/>
    </source>
</evidence>
<accession>A0A158QW57</accession>
<dbReference type="GO" id="GO:0005543">
    <property type="term" value="F:phospholipid binding"/>
    <property type="evidence" value="ECO:0007669"/>
    <property type="project" value="TreeGrafter"/>
</dbReference>
<feature type="compositionally biased region" description="Basic and acidic residues" evidence="1">
    <location>
        <begin position="486"/>
        <end position="495"/>
    </location>
</feature>
<feature type="compositionally biased region" description="Basic and acidic residues" evidence="1">
    <location>
        <begin position="163"/>
        <end position="172"/>
    </location>
</feature>
<name>A0A158QW57_MESCO</name>
<dbReference type="Pfam" id="PF01417">
    <property type="entry name" value="ENTH"/>
    <property type="match status" value="1"/>
</dbReference>
<evidence type="ECO:0000313" key="4">
    <source>
        <dbReference type="Proteomes" id="UP000267029"/>
    </source>
</evidence>
<proteinExistence type="predicted"/>
<dbReference type="OrthoDB" id="4033880at2759"/>
<feature type="region of interest" description="Disordered" evidence="1">
    <location>
        <begin position="162"/>
        <end position="209"/>
    </location>
</feature>
<dbReference type="Gene3D" id="1.25.40.90">
    <property type="match status" value="1"/>
</dbReference>
<dbReference type="PANTHER" id="PTHR12276:SF45">
    <property type="entry name" value="CLATHRIN INTERACTOR 1"/>
    <property type="match status" value="1"/>
</dbReference>
<dbReference type="FunFam" id="1.25.40.90:FF:000006">
    <property type="entry name" value="Clathrin interactor 1"/>
    <property type="match status" value="1"/>
</dbReference>
<dbReference type="STRING" id="53468.A0A158QW57"/>
<gene>
    <name evidence="3" type="ORF">MCOS_LOCUS9285</name>
</gene>
<dbReference type="PROSITE" id="PS50942">
    <property type="entry name" value="ENTH"/>
    <property type="match status" value="1"/>
</dbReference>
<dbReference type="GO" id="GO:0005886">
    <property type="term" value="C:plasma membrane"/>
    <property type="evidence" value="ECO:0007669"/>
    <property type="project" value="TreeGrafter"/>
</dbReference>
<dbReference type="EMBL" id="UXSR01005681">
    <property type="protein sequence ID" value="VDD83282.1"/>
    <property type="molecule type" value="Genomic_DNA"/>
</dbReference>
<feature type="compositionally biased region" description="Basic and acidic residues" evidence="1">
    <location>
        <begin position="186"/>
        <end position="198"/>
    </location>
</feature>
<sequence>MNYTELENKVREATSDEPWGPHGKILNDLARETYDYEGLLEIMTMLLNRIFPDNPCNWRRTYKGLIVLAHLLRYGSERVSDVARDHLFNLRSLETFQCIDERGRDLGASVRIKAHEVVELLQDAEFLQAERQKAFSNQKNYDGIGNNNAFGYGYSGNYGIPNDYKDDRDNDGTYHFPSRSQPKAEMPWHSRENSETSHRSPHRLGSFESWQDGRERSIADDVADKFSEVLRAAKSVTNDFLGRPRVPPPSVYEEDPHKVSEEVFKFPDARVDNLGDEDSKYHISEPVSPFTNRLPSQQAVASAKSEVPAPGRLVDLGEPQRITMAKARTHIFAYFMNPSALPRPPSVELISSSPKNGHHGENDDLFAELDSRQTGLPANKAEDLFADFGTANVPGRADAEPAISTTYCAGDADFGDFSSFSAATTAAPVSVNTSLPANNSVDPFFANFASPLTPHATMTPATTSAVPLQPQPLLTSTRSSNPQEQLRPKQGDVKSSESASKECNLGKTWSDLGAFDLNLDLRSDKAGPAKPLAPSLSQLQSLQRHQNTTQEAAHKQTFAALEYDFPVYMMVVKMVFQNNPVLVMPYPSTQCALFIKSLL</sequence>
<protein>
    <recommendedName>
        <fullName evidence="2">ENTH domain-containing protein</fullName>
    </recommendedName>
</protein>
<dbReference type="InterPro" id="IPR013809">
    <property type="entry name" value="ENTH"/>
</dbReference>
<feature type="domain" description="ENTH" evidence="2">
    <location>
        <begin position="1"/>
        <end position="131"/>
    </location>
</feature>
<dbReference type="GO" id="GO:0006897">
    <property type="term" value="P:endocytosis"/>
    <property type="evidence" value="ECO:0007669"/>
    <property type="project" value="TreeGrafter"/>
</dbReference>
<dbReference type="SMART" id="SM00273">
    <property type="entry name" value="ENTH"/>
    <property type="match status" value="1"/>
</dbReference>
<keyword evidence="4" id="KW-1185">Reference proteome</keyword>
<feature type="region of interest" description="Disordered" evidence="1">
    <location>
        <begin position="526"/>
        <end position="550"/>
    </location>
</feature>
<dbReference type="GO" id="GO:0030125">
    <property type="term" value="C:clathrin vesicle coat"/>
    <property type="evidence" value="ECO:0007669"/>
    <property type="project" value="TreeGrafter"/>
</dbReference>
<dbReference type="SUPFAM" id="SSF48464">
    <property type="entry name" value="ENTH/VHS domain"/>
    <property type="match status" value="1"/>
</dbReference>